<evidence type="ECO:0000313" key="6">
    <source>
        <dbReference type="EMBL" id="CAC5382078.1"/>
    </source>
</evidence>
<proteinExistence type="predicted"/>
<feature type="chain" id="PRO_5026796807" description="Laminin G domain-containing protein" evidence="4">
    <location>
        <begin position="22"/>
        <end position="308"/>
    </location>
</feature>
<comment type="caution">
    <text evidence="3">Lacks conserved residue(s) required for the propagation of feature annotation.</text>
</comment>
<dbReference type="GO" id="GO:0006516">
    <property type="term" value="P:glycoprotein catabolic process"/>
    <property type="evidence" value="ECO:0007669"/>
    <property type="project" value="TreeGrafter"/>
</dbReference>
<evidence type="ECO:0000313" key="7">
    <source>
        <dbReference type="Proteomes" id="UP000507470"/>
    </source>
</evidence>
<dbReference type="SUPFAM" id="SSF49899">
    <property type="entry name" value="Concanavalin A-like lectins/glucanases"/>
    <property type="match status" value="1"/>
</dbReference>
<accession>A0A6J8BDS3</accession>
<evidence type="ECO:0000256" key="4">
    <source>
        <dbReference type="SAM" id="SignalP"/>
    </source>
</evidence>
<organism evidence="6 7">
    <name type="scientific">Mytilus coruscus</name>
    <name type="common">Sea mussel</name>
    <dbReference type="NCBI Taxonomy" id="42192"/>
    <lineage>
        <taxon>Eukaryota</taxon>
        <taxon>Metazoa</taxon>
        <taxon>Spiralia</taxon>
        <taxon>Lophotrochozoa</taxon>
        <taxon>Mollusca</taxon>
        <taxon>Bivalvia</taxon>
        <taxon>Autobranchia</taxon>
        <taxon>Pteriomorphia</taxon>
        <taxon>Mytilida</taxon>
        <taxon>Mytiloidea</taxon>
        <taxon>Mytilidae</taxon>
        <taxon>Mytilinae</taxon>
        <taxon>Mytilus</taxon>
    </lineage>
</organism>
<reference evidence="6 7" key="1">
    <citation type="submission" date="2020-06" db="EMBL/GenBank/DDBJ databases">
        <authorList>
            <person name="Li R."/>
            <person name="Bekaert M."/>
        </authorList>
    </citation>
    <scope>NUCLEOTIDE SEQUENCE [LARGE SCALE GENOMIC DNA]</scope>
    <source>
        <strain evidence="7">wild</strain>
    </source>
</reference>
<evidence type="ECO:0000256" key="2">
    <source>
        <dbReference type="ARBA" id="ARBA00023295"/>
    </source>
</evidence>
<dbReference type="Gene3D" id="2.60.120.260">
    <property type="entry name" value="Galactose-binding domain-like"/>
    <property type="match status" value="1"/>
</dbReference>
<dbReference type="Pfam" id="PF22666">
    <property type="entry name" value="Glyco_hydro_2_N2"/>
    <property type="match status" value="1"/>
</dbReference>
<name>A0A6J8BDS3_MYTCO</name>
<dbReference type="InterPro" id="IPR050887">
    <property type="entry name" value="Beta-mannosidase_GH2"/>
</dbReference>
<dbReference type="Gene3D" id="2.60.120.200">
    <property type="match status" value="1"/>
</dbReference>
<evidence type="ECO:0000256" key="3">
    <source>
        <dbReference type="PROSITE-ProRule" id="PRU00122"/>
    </source>
</evidence>
<keyword evidence="7" id="KW-1185">Reference proteome</keyword>
<protein>
    <recommendedName>
        <fullName evidence="5">Laminin G domain-containing protein</fullName>
    </recommendedName>
</protein>
<feature type="domain" description="Laminin G" evidence="5">
    <location>
        <begin position="53"/>
        <end position="236"/>
    </location>
</feature>
<dbReference type="InterPro" id="IPR054593">
    <property type="entry name" value="Beta-mannosidase-like_N2"/>
</dbReference>
<dbReference type="PANTHER" id="PTHR43730:SF1">
    <property type="entry name" value="BETA-MANNOSIDASE"/>
    <property type="match status" value="1"/>
</dbReference>
<keyword evidence="4" id="KW-0732">Signal</keyword>
<sequence length="308" mass="35188">MSTLIWTLLLYSVFLIEKAYTTLQTIDLNGQWVITDESLAWAGSSSDSSPEKGIGLSLLSHTRLVFDLKTTTNGLEKSKFTDIKVGFRTSKKQGILLQMQSTQGDYISLKMNNAGGIKLIVDLGYSRFEINTPYSEKDYTDKRQHEVHMWRTGVNNEIIHLQVDNDTITSAALQFDFPSNIRFLFIGNNDTSSYSGFDGCLFGMSIDNIFLLKLASQNPRPSYITVYPNNTRWSQCQGGEMSNVHNYYPQFCFYKIEKLLTVVGTVPGNIYTSLINNNQIDDPYYRDNDDKYRWIAKDDWSYTRGFQG</sequence>
<dbReference type="AlphaFoldDB" id="A0A6J8BDS3"/>
<dbReference type="EMBL" id="CACVKT020003176">
    <property type="protein sequence ID" value="CAC5382078.1"/>
    <property type="molecule type" value="Genomic_DNA"/>
</dbReference>
<dbReference type="SMART" id="SM00282">
    <property type="entry name" value="LamG"/>
    <property type="match status" value="1"/>
</dbReference>
<dbReference type="Proteomes" id="UP000507470">
    <property type="component" value="Unassembled WGS sequence"/>
</dbReference>
<keyword evidence="1" id="KW-0378">Hydrolase</keyword>
<dbReference type="SUPFAM" id="SSF49785">
    <property type="entry name" value="Galactose-binding domain-like"/>
    <property type="match status" value="1"/>
</dbReference>
<dbReference type="OrthoDB" id="6067118at2759"/>
<dbReference type="CDD" id="cd00110">
    <property type="entry name" value="LamG"/>
    <property type="match status" value="1"/>
</dbReference>
<dbReference type="PANTHER" id="PTHR43730">
    <property type="entry name" value="BETA-MANNOSIDASE"/>
    <property type="match status" value="1"/>
</dbReference>
<gene>
    <name evidence="6" type="ORF">MCOR_17939</name>
</gene>
<dbReference type="GO" id="GO:0004567">
    <property type="term" value="F:beta-mannosidase activity"/>
    <property type="evidence" value="ECO:0007669"/>
    <property type="project" value="TreeGrafter"/>
</dbReference>
<dbReference type="InterPro" id="IPR008979">
    <property type="entry name" value="Galactose-bd-like_sf"/>
</dbReference>
<dbReference type="InterPro" id="IPR013320">
    <property type="entry name" value="ConA-like_dom_sf"/>
</dbReference>
<feature type="signal peptide" evidence="4">
    <location>
        <begin position="1"/>
        <end position="21"/>
    </location>
</feature>
<dbReference type="InterPro" id="IPR001791">
    <property type="entry name" value="Laminin_G"/>
</dbReference>
<keyword evidence="2" id="KW-0326">Glycosidase</keyword>
<evidence type="ECO:0000256" key="1">
    <source>
        <dbReference type="ARBA" id="ARBA00022801"/>
    </source>
</evidence>
<dbReference type="PROSITE" id="PS50025">
    <property type="entry name" value="LAM_G_DOMAIN"/>
    <property type="match status" value="1"/>
</dbReference>
<dbReference type="Pfam" id="PF02210">
    <property type="entry name" value="Laminin_G_2"/>
    <property type="match status" value="1"/>
</dbReference>
<evidence type="ECO:0000259" key="5">
    <source>
        <dbReference type="PROSITE" id="PS50025"/>
    </source>
</evidence>